<keyword evidence="8" id="KW-1278">Translocase</keyword>
<dbReference type="AlphaFoldDB" id="A0A4R1N9D4"/>
<dbReference type="SMART" id="SM00382">
    <property type="entry name" value="AAA"/>
    <property type="match status" value="2"/>
</dbReference>
<keyword evidence="6" id="KW-0547">Nucleotide-binding</keyword>
<organism evidence="11 12">
    <name type="scientific">Sodalis ligni</name>
    <dbReference type="NCBI Taxonomy" id="2697027"/>
    <lineage>
        <taxon>Bacteria</taxon>
        <taxon>Pseudomonadati</taxon>
        <taxon>Pseudomonadota</taxon>
        <taxon>Gammaproteobacteria</taxon>
        <taxon>Enterobacterales</taxon>
        <taxon>Bruguierivoracaceae</taxon>
        <taxon>Sodalis</taxon>
    </lineage>
</organism>
<feature type="domain" description="ABC transporter" evidence="10">
    <location>
        <begin position="6"/>
        <end position="245"/>
    </location>
</feature>
<dbReference type="GO" id="GO:0016887">
    <property type="term" value="F:ATP hydrolysis activity"/>
    <property type="evidence" value="ECO:0007669"/>
    <property type="project" value="InterPro"/>
</dbReference>
<keyword evidence="3" id="KW-1003">Cell membrane</keyword>
<dbReference type="PROSITE" id="PS00211">
    <property type="entry name" value="ABC_TRANSPORTER_1"/>
    <property type="match status" value="1"/>
</dbReference>
<accession>A0A4R1N9D4</accession>
<dbReference type="Pfam" id="PF00005">
    <property type="entry name" value="ABC_tran"/>
    <property type="match status" value="2"/>
</dbReference>
<name>A0A4R1N9D4_9GAMM</name>
<comment type="subcellular location">
    <subcellularLocation>
        <location evidence="1">Cell inner membrane</location>
        <topology evidence="1">Peripheral membrane protein</topology>
    </subcellularLocation>
</comment>
<dbReference type="Gene3D" id="3.40.50.300">
    <property type="entry name" value="P-loop containing nucleotide triphosphate hydrolases"/>
    <property type="match status" value="2"/>
</dbReference>
<keyword evidence="12" id="KW-1185">Reference proteome</keyword>
<sequence>MTAPYIKMEGIAKSFGPVQALKSVDFEIFTHEIHALLGENGAGKSTLMKILSGIYEPTAGKITIDNIEYNRLDHKIAAKLGIGIIYQELSVIDELTVLENLFIGRLPVKRTLGFNRVDWQEMRTKAAIMLLRVGLKVRLDEKVRNLSISQKQMLEIAKTLMLDARVIIMDEPTSSLTYNEVDYLFLIMNQLRQDGTAIVYISHKLNEIRRICNRFTVMKDGNSVASGRVTDVTNDDIVRMMVGRELQNRFRAMKESVGVEDADTIFEVCDITSKDKRRVKHISFTVKRGEIMGFAGLVGSGRTEFMNCIFGVEPTSTGRVKLHNVDITPSSPLDALKKGMGYITESRRENGFFENFSIAQNIAISKSLKDGGFKGAMGLFNQERERELAEQQKKLLSLKCSSVDQNITELSGGNQQKVLISKWLCCEPEVIIFDEPTRGIDVGAKAEIYKVMRNLAATGKTILMVSSELQEILSVCDRIAIFCEGQLANILDNNESISEEDIMKWALPQN</sequence>
<evidence type="ECO:0000313" key="12">
    <source>
        <dbReference type="Proteomes" id="UP000294555"/>
    </source>
</evidence>
<dbReference type="Proteomes" id="UP000294555">
    <property type="component" value="Unassembled WGS sequence"/>
</dbReference>
<dbReference type="CDD" id="cd03215">
    <property type="entry name" value="ABC_Carb_Monos_II"/>
    <property type="match status" value="1"/>
</dbReference>
<dbReference type="InterPro" id="IPR027417">
    <property type="entry name" value="P-loop_NTPase"/>
</dbReference>
<feature type="domain" description="ABC transporter" evidence="10">
    <location>
        <begin position="259"/>
        <end position="509"/>
    </location>
</feature>
<keyword evidence="4" id="KW-0762">Sugar transport</keyword>
<protein>
    <submittedName>
        <fullName evidence="11">Allose ABC transporter ATP-binding protein</fullName>
    </submittedName>
</protein>
<evidence type="ECO:0000256" key="4">
    <source>
        <dbReference type="ARBA" id="ARBA00022597"/>
    </source>
</evidence>
<dbReference type="EMBL" id="SJOI01000001">
    <property type="protein sequence ID" value="TCL03995.1"/>
    <property type="molecule type" value="Genomic_DNA"/>
</dbReference>
<dbReference type="InterPro" id="IPR017871">
    <property type="entry name" value="ABC_transporter-like_CS"/>
</dbReference>
<evidence type="ECO:0000256" key="7">
    <source>
        <dbReference type="ARBA" id="ARBA00022840"/>
    </source>
</evidence>
<dbReference type="OrthoDB" id="9776369at2"/>
<dbReference type="FunFam" id="3.40.50.300:FF:000126">
    <property type="entry name" value="Galactose/methyl galactoside import ATP-binding protein MglA"/>
    <property type="match status" value="1"/>
</dbReference>
<gene>
    <name evidence="11" type="ORF">EZJ58_2088</name>
</gene>
<evidence type="ECO:0000256" key="3">
    <source>
        <dbReference type="ARBA" id="ARBA00022475"/>
    </source>
</evidence>
<keyword evidence="9" id="KW-0472">Membrane</keyword>
<keyword evidence="2" id="KW-0813">Transport</keyword>
<dbReference type="InterPro" id="IPR003593">
    <property type="entry name" value="AAA+_ATPase"/>
</dbReference>
<dbReference type="GO" id="GO:0005886">
    <property type="term" value="C:plasma membrane"/>
    <property type="evidence" value="ECO:0007669"/>
    <property type="project" value="UniProtKB-SubCell"/>
</dbReference>
<dbReference type="InterPro" id="IPR003439">
    <property type="entry name" value="ABC_transporter-like_ATP-bd"/>
</dbReference>
<evidence type="ECO:0000256" key="1">
    <source>
        <dbReference type="ARBA" id="ARBA00004417"/>
    </source>
</evidence>
<evidence type="ECO:0000259" key="10">
    <source>
        <dbReference type="PROSITE" id="PS50893"/>
    </source>
</evidence>
<dbReference type="CDD" id="cd03216">
    <property type="entry name" value="ABC_Carb_Monos_I"/>
    <property type="match status" value="1"/>
</dbReference>
<dbReference type="PANTHER" id="PTHR43790">
    <property type="entry name" value="CARBOHYDRATE TRANSPORT ATP-BINDING PROTEIN MG119-RELATED"/>
    <property type="match status" value="1"/>
</dbReference>
<comment type="caution">
    <text evidence="11">The sequence shown here is derived from an EMBL/GenBank/DDBJ whole genome shotgun (WGS) entry which is preliminary data.</text>
</comment>
<dbReference type="GO" id="GO:0015749">
    <property type="term" value="P:monosaccharide transmembrane transport"/>
    <property type="evidence" value="ECO:0007669"/>
    <property type="project" value="UniProtKB-ARBA"/>
</dbReference>
<dbReference type="RefSeq" id="WP_132922813.1">
    <property type="nucleotide sequence ID" value="NZ_SJOI01000001.1"/>
</dbReference>
<evidence type="ECO:0000256" key="6">
    <source>
        <dbReference type="ARBA" id="ARBA00022741"/>
    </source>
</evidence>
<dbReference type="PROSITE" id="PS50893">
    <property type="entry name" value="ABC_TRANSPORTER_2"/>
    <property type="match status" value="2"/>
</dbReference>
<keyword evidence="7 11" id="KW-0067">ATP-binding</keyword>
<evidence type="ECO:0000256" key="5">
    <source>
        <dbReference type="ARBA" id="ARBA00022737"/>
    </source>
</evidence>
<dbReference type="InterPro" id="IPR050107">
    <property type="entry name" value="ABC_carbohydrate_import_ATPase"/>
</dbReference>
<keyword evidence="5" id="KW-0677">Repeat</keyword>
<dbReference type="NCBIfam" id="NF007253">
    <property type="entry name" value="PRK09700.1"/>
    <property type="match status" value="1"/>
</dbReference>
<dbReference type="GO" id="GO:0005524">
    <property type="term" value="F:ATP binding"/>
    <property type="evidence" value="ECO:0007669"/>
    <property type="project" value="UniProtKB-KW"/>
</dbReference>
<dbReference type="PANTHER" id="PTHR43790:SF3">
    <property type="entry name" value="D-ALLOSE IMPORT ATP-BINDING PROTEIN ALSA-RELATED"/>
    <property type="match status" value="1"/>
</dbReference>
<evidence type="ECO:0000256" key="2">
    <source>
        <dbReference type="ARBA" id="ARBA00022448"/>
    </source>
</evidence>
<reference evidence="11 12" key="1">
    <citation type="submission" date="2019-02" db="EMBL/GenBank/DDBJ databases">
        <title>Investigation of anaerobic lignin degradation for improved lignocellulosic biofuels.</title>
        <authorList>
            <person name="Deangelis K."/>
        </authorList>
    </citation>
    <scope>NUCLEOTIDE SEQUENCE [LARGE SCALE GENOMIC DNA]</scope>
    <source>
        <strain evidence="11 12">159R</strain>
    </source>
</reference>
<evidence type="ECO:0000313" key="11">
    <source>
        <dbReference type="EMBL" id="TCL03995.1"/>
    </source>
</evidence>
<dbReference type="SUPFAM" id="SSF52540">
    <property type="entry name" value="P-loop containing nucleoside triphosphate hydrolases"/>
    <property type="match status" value="2"/>
</dbReference>
<evidence type="ECO:0000256" key="9">
    <source>
        <dbReference type="ARBA" id="ARBA00023136"/>
    </source>
</evidence>
<dbReference type="FunFam" id="3.40.50.300:FF:000127">
    <property type="entry name" value="Ribose import ATP-binding protein RbsA"/>
    <property type="match status" value="1"/>
</dbReference>
<proteinExistence type="predicted"/>
<evidence type="ECO:0000256" key="8">
    <source>
        <dbReference type="ARBA" id="ARBA00022967"/>
    </source>
</evidence>